<evidence type="ECO:0000313" key="3">
    <source>
        <dbReference type="EMBL" id="NOU74965.1"/>
    </source>
</evidence>
<dbReference type="EMBL" id="WHOA01000191">
    <property type="protein sequence ID" value="NOU74965.1"/>
    <property type="molecule type" value="Genomic_DNA"/>
</dbReference>
<comment type="similarity">
    <text evidence="1">Belongs to the DinB family.</text>
</comment>
<dbReference type="Proteomes" id="UP000616779">
    <property type="component" value="Unassembled WGS sequence"/>
</dbReference>
<evidence type="ECO:0000256" key="1">
    <source>
        <dbReference type="ARBA" id="ARBA00008635"/>
    </source>
</evidence>
<dbReference type="PANTHER" id="PTHR37302:SF3">
    <property type="entry name" value="DAMAGE-INDUCIBLE PROTEIN DINB"/>
    <property type="match status" value="1"/>
</dbReference>
<sequence length="155" mass="18123">MITLFQYNWMVRDEWFDLCKQIPTEELLRNRIGGAGCILYTLFHISDVECSWIRGIQGKPDIQVQFEDYKTLQQVKELSDSWLNETQAFLNTWSNDFENEIVTVPWAEGRYTKGEILHHVIAHEVHHMGQISIWAREIGIQPISANVIGRGLFKM</sequence>
<dbReference type="Gene3D" id="1.20.120.450">
    <property type="entry name" value="dinb family like domain"/>
    <property type="match status" value="1"/>
</dbReference>
<gene>
    <name evidence="3" type="ORF">GC098_26855</name>
</gene>
<dbReference type="InterPro" id="IPR034660">
    <property type="entry name" value="DinB/YfiT-like"/>
</dbReference>
<comment type="caution">
    <text evidence="3">The sequence shown here is derived from an EMBL/GenBank/DDBJ whole genome shotgun (WGS) entry which is preliminary data.</text>
</comment>
<proteinExistence type="inferred from homology"/>
<dbReference type="PANTHER" id="PTHR37302">
    <property type="entry name" value="SLR1116 PROTEIN"/>
    <property type="match status" value="1"/>
</dbReference>
<reference evidence="3 4" key="1">
    <citation type="submission" date="2019-10" db="EMBL/GenBank/DDBJ databases">
        <title>Description of Paenibacillus terrestris sp. nov.</title>
        <authorList>
            <person name="Carlier A."/>
            <person name="Qi S."/>
        </authorList>
    </citation>
    <scope>NUCLEOTIDE SEQUENCE [LARGE SCALE GENOMIC DNA]</scope>
    <source>
        <strain evidence="3 4">LMG 31458</strain>
    </source>
</reference>
<evidence type="ECO:0000256" key="2">
    <source>
        <dbReference type="ARBA" id="ARBA00022723"/>
    </source>
</evidence>
<dbReference type="SUPFAM" id="SSF109854">
    <property type="entry name" value="DinB/YfiT-like putative metalloenzymes"/>
    <property type="match status" value="1"/>
</dbReference>
<dbReference type="RefSeq" id="WP_171646358.1">
    <property type="nucleotide sequence ID" value="NZ_WHOA01000191.1"/>
</dbReference>
<keyword evidence="2" id="KW-0479">Metal-binding</keyword>
<protein>
    <submittedName>
        <fullName evidence="3">DUF664 domain-containing protein</fullName>
    </submittedName>
</protein>
<evidence type="ECO:0000313" key="4">
    <source>
        <dbReference type="Proteomes" id="UP000616779"/>
    </source>
</evidence>
<dbReference type="Pfam" id="PF05163">
    <property type="entry name" value="DinB"/>
    <property type="match status" value="1"/>
</dbReference>
<keyword evidence="4" id="KW-1185">Reference proteome</keyword>
<name>A0ABX1Y274_9BACL</name>
<accession>A0ABX1Y274</accession>
<organism evidence="3 4">
    <name type="scientific">Paenibacillus phytorum</name>
    <dbReference type="NCBI Taxonomy" id="2654977"/>
    <lineage>
        <taxon>Bacteria</taxon>
        <taxon>Bacillati</taxon>
        <taxon>Bacillota</taxon>
        <taxon>Bacilli</taxon>
        <taxon>Bacillales</taxon>
        <taxon>Paenibacillaceae</taxon>
        <taxon>Paenibacillus</taxon>
    </lineage>
</organism>
<dbReference type="InterPro" id="IPR007837">
    <property type="entry name" value="DinB"/>
</dbReference>